<dbReference type="SFLD" id="SFLDG01144">
    <property type="entry name" value="C2.B.4:_PGP_Like"/>
    <property type="match status" value="1"/>
</dbReference>
<protein>
    <submittedName>
        <fullName evidence="1">HAD superfamily hydrolase</fullName>
    </submittedName>
</protein>
<keyword evidence="2" id="KW-1185">Reference proteome</keyword>
<dbReference type="PANTHER" id="PTHR10000:SF8">
    <property type="entry name" value="HAD SUPERFAMILY HYDROLASE-LIKE, TYPE 3"/>
    <property type="match status" value="1"/>
</dbReference>
<dbReference type="Gene3D" id="3.40.50.1000">
    <property type="entry name" value="HAD superfamily/HAD-like"/>
    <property type="match status" value="1"/>
</dbReference>
<sequence>MTVKLVAIDVDKTLVDDEKQLHEKVIETIKAASQRGVKVVICSGRPLPGLKQILTDLNLADQKDQYVVCFGGSVVQSTAGEVIMSQGLAYEDYLDLELIAHKLDLPFHAVSMDRIYTANRDIGYYSMYESNLVNMPLSYRTPAELKEIPLIKAMFVEEPAKLDQAFAAGRALFAAKEDRVTFVKSQPFFLEANTKGVDKAQALTKLCAYLGLDLSQDVMAIGDGGNDLPMIKAAKIGVAMANALPEVKAASDFVTADNNHDGVAVAIEKFILA</sequence>
<gene>
    <name evidence="1" type="ORF">FC14_GL000395</name>
</gene>
<dbReference type="GO" id="GO:0000287">
    <property type="term" value="F:magnesium ion binding"/>
    <property type="evidence" value="ECO:0007669"/>
    <property type="project" value="TreeGrafter"/>
</dbReference>
<dbReference type="NCBIfam" id="TIGR01484">
    <property type="entry name" value="HAD-SF-IIB"/>
    <property type="match status" value="1"/>
</dbReference>
<dbReference type="PATRIC" id="fig|1423718.3.peg.413"/>
<dbReference type="InterPro" id="IPR000150">
    <property type="entry name" value="Cof"/>
</dbReference>
<dbReference type="PANTHER" id="PTHR10000">
    <property type="entry name" value="PHOSPHOSERINE PHOSPHATASE"/>
    <property type="match status" value="1"/>
</dbReference>
<evidence type="ECO:0000313" key="1">
    <source>
        <dbReference type="EMBL" id="KRM63610.1"/>
    </source>
</evidence>
<dbReference type="SFLD" id="SFLDS00003">
    <property type="entry name" value="Haloacid_Dehalogenase"/>
    <property type="match status" value="1"/>
</dbReference>
<dbReference type="SUPFAM" id="SSF56784">
    <property type="entry name" value="HAD-like"/>
    <property type="match status" value="1"/>
</dbReference>
<keyword evidence="1" id="KW-0378">Hydrolase</keyword>
<evidence type="ECO:0000313" key="2">
    <source>
        <dbReference type="Proteomes" id="UP000051008"/>
    </source>
</evidence>
<dbReference type="Gene3D" id="3.30.1240.10">
    <property type="match status" value="1"/>
</dbReference>
<name>A0A0R2AA88_9LACO</name>
<dbReference type="CDD" id="cd07516">
    <property type="entry name" value="HAD_Pase"/>
    <property type="match status" value="1"/>
</dbReference>
<dbReference type="GO" id="GO:0005829">
    <property type="term" value="C:cytosol"/>
    <property type="evidence" value="ECO:0007669"/>
    <property type="project" value="TreeGrafter"/>
</dbReference>
<dbReference type="Pfam" id="PF08282">
    <property type="entry name" value="Hydrolase_3"/>
    <property type="match status" value="1"/>
</dbReference>
<accession>A0A0R2AA88</accession>
<dbReference type="AlphaFoldDB" id="A0A0R2AA88"/>
<comment type="caution">
    <text evidence="1">The sequence shown here is derived from an EMBL/GenBank/DDBJ whole genome shotgun (WGS) entry which is preliminary data.</text>
</comment>
<dbReference type="SFLD" id="SFLDG01140">
    <property type="entry name" value="C2.B:_Phosphomannomutase_and_P"/>
    <property type="match status" value="1"/>
</dbReference>
<dbReference type="GO" id="GO:0016791">
    <property type="term" value="F:phosphatase activity"/>
    <property type="evidence" value="ECO:0007669"/>
    <property type="project" value="UniProtKB-ARBA"/>
</dbReference>
<dbReference type="EMBL" id="AYYP01000060">
    <property type="protein sequence ID" value="KRM63610.1"/>
    <property type="molecule type" value="Genomic_DNA"/>
</dbReference>
<dbReference type="Proteomes" id="UP000051008">
    <property type="component" value="Unassembled WGS sequence"/>
</dbReference>
<reference evidence="1 2" key="1">
    <citation type="journal article" date="2015" name="Genome Announc.">
        <title>Expanding the biotechnology potential of lactobacilli through comparative genomics of 213 strains and associated genera.</title>
        <authorList>
            <person name="Sun Z."/>
            <person name="Harris H.M."/>
            <person name="McCann A."/>
            <person name="Guo C."/>
            <person name="Argimon S."/>
            <person name="Zhang W."/>
            <person name="Yang X."/>
            <person name="Jeffery I.B."/>
            <person name="Cooney J.C."/>
            <person name="Kagawa T.F."/>
            <person name="Liu W."/>
            <person name="Song Y."/>
            <person name="Salvetti E."/>
            <person name="Wrobel A."/>
            <person name="Rasinkangas P."/>
            <person name="Parkhill J."/>
            <person name="Rea M.C."/>
            <person name="O'Sullivan O."/>
            <person name="Ritari J."/>
            <person name="Douillard F.P."/>
            <person name="Paul Ross R."/>
            <person name="Yang R."/>
            <person name="Briner A.E."/>
            <person name="Felis G.E."/>
            <person name="de Vos W.M."/>
            <person name="Barrangou R."/>
            <person name="Klaenhammer T.R."/>
            <person name="Caufield P.W."/>
            <person name="Cui Y."/>
            <person name="Zhang H."/>
            <person name="O'Toole P.W."/>
        </authorList>
    </citation>
    <scope>NUCLEOTIDE SEQUENCE [LARGE SCALE GENOMIC DNA]</scope>
    <source>
        <strain evidence="1 2">DSM 20509</strain>
    </source>
</reference>
<proteinExistence type="predicted"/>
<dbReference type="PROSITE" id="PS01229">
    <property type="entry name" value="COF_2"/>
    <property type="match status" value="1"/>
</dbReference>
<dbReference type="NCBIfam" id="TIGR00099">
    <property type="entry name" value="Cof-subfamily"/>
    <property type="match status" value="1"/>
</dbReference>
<dbReference type="RefSeq" id="WP_056977039.1">
    <property type="nucleotide sequence ID" value="NZ_AYYP01000060.1"/>
</dbReference>
<dbReference type="InterPro" id="IPR006379">
    <property type="entry name" value="HAD-SF_hydro_IIB"/>
</dbReference>
<dbReference type="InterPro" id="IPR023214">
    <property type="entry name" value="HAD_sf"/>
</dbReference>
<organism evidence="1 2">
    <name type="scientific">Ligilactobacillus agilis DSM 20509</name>
    <dbReference type="NCBI Taxonomy" id="1423718"/>
    <lineage>
        <taxon>Bacteria</taxon>
        <taxon>Bacillati</taxon>
        <taxon>Bacillota</taxon>
        <taxon>Bacilli</taxon>
        <taxon>Lactobacillales</taxon>
        <taxon>Lactobacillaceae</taxon>
        <taxon>Ligilactobacillus</taxon>
    </lineage>
</organism>
<dbReference type="OrthoDB" id="9790031at2"/>
<dbReference type="InterPro" id="IPR036412">
    <property type="entry name" value="HAD-like_sf"/>
</dbReference>